<sequence>MQTVETVQTVDWYKAHNTERHSMLTKCHNNPGQLGATPNCINASRADASSVWASRGGAIKVAPLTAADLKQHK</sequence>
<dbReference type="Proteomes" id="UP000078476">
    <property type="component" value="Unassembled WGS sequence"/>
</dbReference>
<comment type="caution">
    <text evidence="1">The sequence shown here is derived from an EMBL/GenBank/DDBJ whole genome shotgun (WGS) entry which is preliminary data.</text>
</comment>
<reference evidence="1 2" key="1">
    <citation type="submission" date="2016-03" db="EMBL/GenBank/DDBJ databases">
        <authorList>
            <person name="Ploux O."/>
        </authorList>
    </citation>
    <scope>NUCLEOTIDE SEQUENCE [LARGE SCALE GENOMIC DNA]</scope>
    <source>
        <strain evidence="1 2">R-45370</strain>
    </source>
</reference>
<gene>
    <name evidence="1" type="ORF">A1359_21070</name>
</gene>
<dbReference type="AlphaFoldDB" id="A0A177NQN1"/>
<dbReference type="InterPro" id="IPR047937">
    <property type="entry name" value="Eex_IncN-like"/>
</dbReference>
<proteinExistence type="predicted"/>
<dbReference type="STRING" id="980561.A1359_21070"/>
<evidence type="ECO:0000313" key="2">
    <source>
        <dbReference type="Proteomes" id="UP000078476"/>
    </source>
</evidence>
<name>A0A177NQN1_9GAMM</name>
<dbReference type="NCBIfam" id="NF033894">
    <property type="entry name" value="Eex_IncN"/>
    <property type="match status" value="1"/>
</dbReference>
<organism evidence="1 2">
    <name type="scientific">Methylomonas lenta</name>
    <dbReference type="NCBI Taxonomy" id="980561"/>
    <lineage>
        <taxon>Bacteria</taxon>
        <taxon>Pseudomonadati</taxon>
        <taxon>Pseudomonadota</taxon>
        <taxon>Gammaproteobacteria</taxon>
        <taxon>Methylococcales</taxon>
        <taxon>Methylococcaceae</taxon>
        <taxon>Methylomonas</taxon>
    </lineage>
</organism>
<dbReference type="EMBL" id="LUUI01000049">
    <property type="protein sequence ID" value="OAI20356.1"/>
    <property type="molecule type" value="Genomic_DNA"/>
</dbReference>
<keyword evidence="2" id="KW-1185">Reference proteome</keyword>
<evidence type="ECO:0000313" key="1">
    <source>
        <dbReference type="EMBL" id="OAI20356.1"/>
    </source>
</evidence>
<accession>A0A177NQN1</accession>
<protein>
    <submittedName>
        <fullName evidence="1">Uncharacterized protein</fullName>
    </submittedName>
</protein>